<gene>
    <name evidence="3" type="ORF">P154DRAFT_625674</name>
</gene>
<dbReference type="EMBL" id="ML977729">
    <property type="protein sequence ID" value="KAF1993131.1"/>
    <property type="molecule type" value="Genomic_DNA"/>
</dbReference>
<sequence length="112" mass="12243">MHAISFLAVALLAHVGVKAMPITNPSGINTRGPRSMVGTPYLGKRQAWLNGNPDNTKLPSMSPYGDGRKNEIPGTGKREEGHSRRKRQGWLYSSPNTDLDDHDRHNDIPGTG</sequence>
<feature type="chain" id="PRO_5025436416" evidence="2">
    <location>
        <begin position="20"/>
        <end position="112"/>
    </location>
</feature>
<evidence type="ECO:0000313" key="3">
    <source>
        <dbReference type="EMBL" id="KAF1993131.1"/>
    </source>
</evidence>
<keyword evidence="2" id="KW-0732">Signal</keyword>
<proteinExistence type="predicted"/>
<reference evidence="3" key="1">
    <citation type="journal article" date="2020" name="Stud. Mycol.">
        <title>101 Dothideomycetes genomes: a test case for predicting lifestyles and emergence of pathogens.</title>
        <authorList>
            <person name="Haridas S."/>
            <person name="Albert R."/>
            <person name="Binder M."/>
            <person name="Bloem J."/>
            <person name="Labutti K."/>
            <person name="Salamov A."/>
            <person name="Andreopoulos B."/>
            <person name="Baker S."/>
            <person name="Barry K."/>
            <person name="Bills G."/>
            <person name="Bluhm B."/>
            <person name="Cannon C."/>
            <person name="Castanera R."/>
            <person name="Culley D."/>
            <person name="Daum C."/>
            <person name="Ezra D."/>
            <person name="Gonzalez J."/>
            <person name="Henrissat B."/>
            <person name="Kuo A."/>
            <person name="Liang C."/>
            <person name="Lipzen A."/>
            <person name="Lutzoni F."/>
            <person name="Magnuson J."/>
            <person name="Mondo S."/>
            <person name="Nolan M."/>
            <person name="Ohm R."/>
            <person name="Pangilinan J."/>
            <person name="Park H.-J."/>
            <person name="Ramirez L."/>
            <person name="Alfaro M."/>
            <person name="Sun H."/>
            <person name="Tritt A."/>
            <person name="Yoshinaga Y."/>
            <person name="Zwiers L.-H."/>
            <person name="Turgeon B."/>
            <person name="Goodwin S."/>
            <person name="Spatafora J."/>
            <person name="Crous P."/>
            <person name="Grigoriev I."/>
        </authorList>
    </citation>
    <scope>NUCLEOTIDE SEQUENCE</scope>
    <source>
        <strain evidence="3">CBS 123094</strain>
    </source>
</reference>
<dbReference type="AlphaFoldDB" id="A0A6A5VZ37"/>
<evidence type="ECO:0000256" key="2">
    <source>
        <dbReference type="SAM" id="SignalP"/>
    </source>
</evidence>
<feature type="compositionally biased region" description="Basic and acidic residues" evidence="1">
    <location>
        <begin position="99"/>
        <end position="112"/>
    </location>
</feature>
<accession>A0A6A5VZ37</accession>
<feature type="compositionally biased region" description="Basic and acidic residues" evidence="1">
    <location>
        <begin position="66"/>
        <end position="82"/>
    </location>
</feature>
<feature type="region of interest" description="Disordered" evidence="1">
    <location>
        <begin position="47"/>
        <end position="112"/>
    </location>
</feature>
<dbReference type="Proteomes" id="UP000799779">
    <property type="component" value="Unassembled WGS sequence"/>
</dbReference>
<feature type="signal peptide" evidence="2">
    <location>
        <begin position="1"/>
        <end position="19"/>
    </location>
</feature>
<name>A0A6A5VZ37_9PLEO</name>
<evidence type="ECO:0000313" key="4">
    <source>
        <dbReference type="Proteomes" id="UP000799779"/>
    </source>
</evidence>
<organism evidence="3 4">
    <name type="scientific">Amniculicola lignicola CBS 123094</name>
    <dbReference type="NCBI Taxonomy" id="1392246"/>
    <lineage>
        <taxon>Eukaryota</taxon>
        <taxon>Fungi</taxon>
        <taxon>Dikarya</taxon>
        <taxon>Ascomycota</taxon>
        <taxon>Pezizomycotina</taxon>
        <taxon>Dothideomycetes</taxon>
        <taxon>Pleosporomycetidae</taxon>
        <taxon>Pleosporales</taxon>
        <taxon>Amniculicolaceae</taxon>
        <taxon>Amniculicola</taxon>
    </lineage>
</organism>
<keyword evidence="4" id="KW-1185">Reference proteome</keyword>
<evidence type="ECO:0000256" key="1">
    <source>
        <dbReference type="SAM" id="MobiDB-lite"/>
    </source>
</evidence>
<protein>
    <submittedName>
        <fullName evidence="3">Uncharacterized protein</fullName>
    </submittedName>
</protein>